<feature type="active site" evidence="4">
    <location>
        <position position="445"/>
    </location>
</feature>
<dbReference type="EMBL" id="DXCH01000335">
    <property type="protein sequence ID" value="HIZ08757.1"/>
    <property type="molecule type" value="Genomic_DNA"/>
</dbReference>
<feature type="active site" description="Nucleophile" evidence="4">
    <location>
        <position position="330"/>
    </location>
</feature>
<feature type="domain" description="CobB/CobQ-like glutamine amidotransferase" evidence="6">
    <location>
        <begin position="252"/>
        <end position="451"/>
    </location>
</feature>
<dbReference type="PANTHER" id="PTHR21343:SF1">
    <property type="entry name" value="COBYRIC ACID SYNTHASE"/>
    <property type="match status" value="1"/>
</dbReference>
<reference evidence="7" key="1">
    <citation type="journal article" date="2021" name="PeerJ">
        <title>Extensive microbial diversity within the chicken gut microbiome revealed by metagenomics and culture.</title>
        <authorList>
            <person name="Gilroy R."/>
            <person name="Ravi A."/>
            <person name="Getino M."/>
            <person name="Pursley I."/>
            <person name="Horton D.L."/>
            <person name="Alikhan N.F."/>
            <person name="Baker D."/>
            <person name="Gharbi K."/>
            <person name="Hall N."/>
            <person name="Watson M."/>
            <person name="Adriaenssens E.M."/>
            <person name="Foster-Nyarko E."/>
            <person name="Jarju S."/>
            <person name="Secka A."/>
            <person name="Antonio M."/>
            <person name="Oren A."/>
            <person name="Chaudhuri R.R."/>
            <person name="La Ragione R."/>
            <person name="Hildebrand F."/>
            <person name="Pallen M.J."/>
        </authorList>
    </citation>
    <scope>NUCLEOTIDE SEQUENCE</scope>
    <source>
        <strain evidence="7">CHK192-9172</strain>
    </source>
</reference>
<dbReference type="InterPro" id="IPR029062">
    <property type="entry name" value="Class_I_gatase-like"/>
</dbReference>
<dbReference type="Pfam" id="PF07685">
    <property type="entry name" value="GATase_3"/>
    <property type="match status" value="1"/>
</dbReference>
<dbReference type="GO" id="GO:0015420">
    <property type="term" value="F:ABC-type vitamin B12 transporter activity"/>
    <property type="evidence" value="ECO:0007669"/>
    <property type="project" value="UniProtKB-UniRule"/>
</dbReference>
<evidence type="ECO:0000256" key="3">
    <source>
        <dbReference type="ARBA" id="ARBA00022962"/>
    </source>
</evidence>
<dbReference type="NCBIfam" id="TIGR00313">
    <property type="entry name" value="cobQ"/>
    <property type="match status" value="1"/>
</dbReference>
<feature type="domain" description="CobQ/CobB/MinD/ParA nucleotide binding" evidence="5">
    <location>
        <begin position="5"/>
        <end position="227"/>
    </location>
</feature>
<dbReference type="HAMAP" id="MF_00028">
    <property type="entry name" value="CobQ"/>
    <property type="match status" value="1"/>
</dbReference>
<gene>
    <name evidence="4" type="primary">cobQ</name>
    <name evidence="7" type="ORF">IAA08_12575</name>
</gene>
<dbReference type="Proteomes" id="UP000824024">
    <property type="component" value="Unassembled WGS sequence"/>
</dbReference>
<dbReference type="InterPro" id="IPR033949">
    <property type="entry name" value="CobQ_GATase1"/>
</dbReference>
<proteinExistence type="inferred from homology"/>
<dbReference type="CDD" id="cd01750">
    <property type="entry name" value="GATase1_CobQ"/>
    <property type="match status" value="1"/>
</dbReference>
<reference evidence="7" key="2">
    <citation type="submission" date="2021-04" db="EMBL/GenBank/DDBJ databases">
        <authorList>
            <person name="Gilroy R."/>
        </authorList>
    </citation>
    <scope>NUCLEOTIDE SEQUENCE</scope>
    <source>
        <strain evidence="7">CHK192-9172</strain>
    </source>
</reference>
<evidence type="ECO:0000259" key="6">
    <source>
        <dbReference type="Pfam" id="PF07685"/>
    </source>
</evidence>
<comment type="function">
    <text evidence="4">Catalyzes amidations at positions B, D, E, and G on adenosylcobyrinic A,C-diamide. NH(2) groups are provided by glutamine, and one molecule of ATP is hydrogenolyzed for each amidation.</text>
</comment>
<dbReference type="NCBIfam" id="NF001989">
    <property type="entry name" value="PRK00784.1"/>
    <property type="match status" value="1"/>
</dbReference>
<dbReference type="InterPro" id="IPR002586">
    <property type="entry name" value="CobQ/CobB/MinD/ParA_Nub-bd_dom"/>
</dbReference>
<dbReference type="InterPro" id="IPR047045">
    <property type="entry name" value="CobQ_N"/>
</dbReference>
<dbReference type="Gene3D" id="3.40.50.880">
    <property type="match status" value="1"/>
</dbReference>
<comment type="similarity">
    <text evidence="4">Belongs to the CobB/CobQ family. CobQ subfamily.</text>
</comment>
<dbReference type="PANTHER" id="PTHR21343">
    <property type="entry name" value="DETHIOBIOTIN SYNTHETASE"/>
    <property type="match status" value="1"/>
</dbReference>
<dbReference type="SUPFAM" id="SSF52317">
    <property type="entry name" value="Class I glutamine amidotransferase-like"/>
    <property type="match status" value="1"/>
</dbReference>
<sequence length="510" mass="55601">MAKAIMIQGTMSNAGKSLLAAGLCRIFKQDGYRVAPFKSQNMALNSFITEEGLEMGRAQVMQAECCGIRPSVLMNPILLKPTNDTGSQVIVNGEVIGTMSARDYFARKKELIPDIMKAYRQLDSEYDIIVIEGAGSPAEINLKEDDIVNMGMAKMAKAPVLLVGDIDRGGVFAQLIGTTILLDEEERQMIKGLVINKFRGDKTILDPGIAMLEEKSGIPVVGVAPYLDIEVEDEDSLTERFDRKQEIGQIDLAVIRLPRISNFTDFNPFEGMDGVSLRYVSHVSQLKNPDVIFLPGTKNTMGDLAWLRQSGMEAAVLKKAAEGTIIFGICGGYQMLGETLSDPYKVENGGTMKGMGLLPVDTVFEGEKTRTRVSGNFRDLGGDLAGLSGTAVEGYEIHMGTSMLKEGARPLAQIRNHARATNENSSLESKGDGAYKGNVYGTYVHGVFDKDGAAAGLVQAVGAKKGIDTEHIAGIDYQTFKETQYDILAEQLRKHMDMERIYRILEEGIA</sequence>
<evidence type="ECO:0000313" key="8">
    <source>
        <dbReference type="Proteomes" id="UP000824024"/>
    </source>
</evidence>
<dbReference type="InterPro" id="IPR027417">
    <property type="entry name" value="P-loop_NTPase"/>
</dbReference>
<protein>
    <recommendedName>
        <fullName evidence="4">Cobyric acid synthase</fullName>
    </recommendedName>
</protein>
<evidence type="ECO:0000256" key="1">
    <source>
        <dbReference type="ARBA" id="ARBA00004953"/>
    </source>
</evidence>
<evidence type="ECO:0000313" key="7">
    <source>
        <dbReference type="EMBL" id="HIZ08757.1"/>
    </source>
</evidence>
<dbReference type="GO" id="GO:0003824">
    <property type="term" value="F:catalytic activity"/>
    <property type="evidence" value="ECO:0007669"/>
    <property type="project" value="InterPro"/>
</dbReference>
<accession>A0A9D2IH14</accession>
<evidence type="ECO:0000256" key="4">
    <source>
        <dbReference type="HAMAP-Rule" id="MF_00028"/>
    </source>
</evidence>
<evidence type="ECO:0000259" key="5">
    <source>
        <dbReference type="Pfam" id="PF01656"/>
    </source>
</evidence>
<dbReference type="InterPro" id="IPR004459">
    <property type="entry name" value="CobQ_synth"/>
</dbReference>
<dbReference type="InterPro" id="IPR011698">
    <property type="entry name" value="GATase_3"/>
</dbReference>
<evidence type="ECO:0000256" key="2">
    <source>
        <dbReference type="ARBA" id="ARBA00022573"/>
    </source>
</evidence>
<dbReference type="CDD" id="cd05389">
    <property type="entry name" value="CobQ_N"/>
    <property type="match status" value="1"/>
</dbReference>
<comment type="caution">
    <text evidence="7">The sequence shown here is derived from an EMBL/GenBank/DDBJ whole genome shotgun (WGS) entry which is preliminary data.</text>
</comment>
<comment type="pathway">
    <text evidence="1 4">Cofactor biosynthesis; adenosylcobalamin biosynthesis.</text>
</comment>
<dbReference type="Pfam" id="PF01656">
    <property type="entry name" value="CbiA"/>
    <property type="match status" value="1"/>
</dbReference>
<dbReference type="PROSITE" id="PS51274">
    <property type="entry name" value="GATASE_COBBQ"/>
    <property type="match status" value="1"/>
</dbReference>
<dbReference type="AlphaFoldDB" id="A0A9D2IH14"/>
<dbReference type="Gene3D" id="3.40.50.300">
    <property type="entry name" value="P-loop containing nucleotide triphosphate hydrolases"/>
    <property type="match status" value="1"/>
</dbReference>
<name>A0A9D2IH14_9FIRM</name>
<dbReference type="SUPFAM" id="SSF52540">
    <property type="entry name" value="P-loop containing nucleoside triphosphate hydrolases"/>
    <property type="match status" value="1"/>
</dbReference>
<keyword evidence="2 4" id="KW-0169">Cobalamin biosynthesis</keyword>
<dbReference type="GO" id="GO:0009236">
    <property type="term" value="P:cobalamin biosynthetic process"/>
    <property type="evidence" value="ECO:0007669"/>
    <property type="project" value="UniProtKB-UniRule"/>
</dbReference>
<organism evidence="7 8">
    <name type="scientific">Candidatus Eubacterium avistercoris</name>
    <dbReference type="NCBI Taxonomy" id="2838567"/>
    <lineage>
        <taxon>Bacteria</taxon>
        <taxon>Bacillati</taxon>
        <taxon>Bacillota</taxon>
        <taxon>Clostridia</taxon>
        <taxon>Eubacteriales</taxon>
        <taxon>Eubacteriaceae</taxon>
        <taxon>Eubacterium</taxon>
    </lineage>
</organism>
<keyword evidence="3 4" id="KW-0315">Glutamine amidotransferase</keyword>